<dbReference type="OrthoDB" id="2756779at2759"/>
<name>A0A1M2W128_TRAPU</name>
<feature type="region of interest" description="Disordered" evidence="2">
    <location>
        <begin position="313"/>
        <end position="342"/>
    </location>
</feature>
<feature type="region of interest" description="Disordered" evidence="2">
    <location>
        <begin position="84"/>
        <end position="142"/>
    </location>
</feature>
<proteinExistence type="predicted"/>
<feature type="compositionally biased region" description="Low complexity" evidence="2">
    <location>
        <begin position="87"/>
        <end position="104"/>
    </location>
</feature>
<sequence length="642" mass="70257">MGPDNGGWERAAHAYKELADARQQQAKLAVELGDAKAKIHDLRARMRDRDRVIDEADSKIKSLTLERDELLEEIVPLRDAVKNLRDAQQQQSQPQQYRRAPPSRGFVPAGHDNGWHGTGRGRGGPTAHAQASAPPYAPAPAATTHAPVIAPASAPVLAPAPTHAPLQASMHAPAGAPPVQDVTMTDAAGPTAPPAGTTPAGGNVGTAAATVLTPANPAVDEELEAEIMALPPAKREVRRLLSLKGKPDEALETSGQPISAWYKCWISPAPSMAGAYTEMEFDDGDSDDDDDRTPGVDMVLADPIERFAPHMTGAASLKEENRARSKGTGPPDPLPSTDNPAFGPWAGTSINSVVQAHNLRWWALVEWDEEAMRFLKFIVPRYNNPAHVRPEGIRFLMHVQSADSARIKEYQEKPKPRPEFAPRDTLGRYPDAGADVSTIWRFFRSAAVNVWPTGMRLASGDYPVGNGFSVPHLGDCRAFFLLWHLLPLRTRKNPHRSHDARIAELVVELFSIPGWYRRIVEIGEYVSIPQSPPIRYPFSADDASHILLAAWFCTHGVGLNDEIIKSLHHWAVTTRNARVGREPLDVTPWDTAPSSYEAVTTTTDTALIVHHDELAWGTRLLETHESNHGDFDELVDVDDVDD</sequence>
<evidence type="ECO:0000313" key="3">
    <source>
        <dbReference type="EMBL" id="OJT03842.1"/>
    </source>
</evidence>
<comment type="caution">
    <text evidence="4">The sequence shown here is derived from an EMBL/GenBank/DDBJ whole genome shotgun (WGS) entry which is preliminary data.</text>
</comment>
<feature type="compositionally biased region" description="Low complexity" evidence="2">
    <location>
        <begin position="125"/>
        <end position="142"/>
    </location>
</feature>
<keyword evidence="5" id="KW-1185">Reference proteome</keyword>
<accession>A0A1M2W128</accession>
<dbReference type="EMBL" id="MNAD01001591">
    <property type="protein sequence ID" value="OJT03842.1"/>
    <property type="molecule type" value="Genomic_DNA"/>
</dbReference>
<dbReference type="Proteomes" id="UP000184267">
    <property type="component" value="Unassembled WGS sequence"/>
</dbReference>
<evidence type="ECO:0000313" key="5">
    <source>
        <dbReference type="Proteomes" id="UP000184267"/>
    </source>
</evidence>
<feature type="coiled-coil region" evidence="1">
    <location>
        <begin position="18"/>
        <end position="73"/>
    </location>
</feature>
<evidence type="ECO:0000256" key="1">
    <source>
        <dbReference type="SAM" id="Coils"/>
    </source>
</evidence>
<dbReference type="EMBL" id="MNAD01000390">
    <property type="protein sequence ID" value="OJT13575.1"/>
    <property type="molecule type" value="Genomic_DNA"/>
</dbReference>
<feature type="compositionally biased region" description="Low complexity" evidence="2">
    <location>
        <begin position="187"/>
        <end position="202"/>
    </location>
</feature>
<gene>
    <name evidence="3" type="ORF">TRAPUB_5465</name>
    <name evidence="4" type="ORF">TRAPUB_9874</name>
</gene>
<reference evidence="4 5" key="1">
    <citation type="submission" date="2016-10" db="EMBL/GenBank/DDBJ databases">
        <title>Genome sequence of the basidiomycete white-rot fungus Trametes pubescens.</title>
        <authorList>
            <person name="Makela M.R."/>
            <person name="Granchi Z."/>
            <person name="Peng M."/>
            <person name="De Vries R.P."/>
            <person name="Grigoriev I."/>
            <person name="Riley R."/>
            <person name="Hilden K."/>
        </authorList>
    </citation>
    <scope>NUCLEOTIDE SEQUENCE [LARGE SCALE GENOMIC DNA]</scope>
    <source>
        <strain evidence="4 5">FBCC735</strain>
    </source>
</reference>
<evidence type="ECO:0000313" key="4">
    <source>
        <dbReference type="EMBL" id="OJT13575.1"/>
    </source>
</evidence>
<dbReference type="AlphaFoldDB" id="A0A1M2W128"/>
<evidence type="ECO:0000256" key="2">
    <source>
        <dbReference type="SAM" id="MobiDB-lite"/>
    </source>
</evidence>
<organism evidence="4 5">
    <name type="scientific">Trametes pubescens</name>
    <name type="common">White-rot fungus</name>
    <dbReference type="NCBI Taxonomy" id="154538"/>
    <lineage>
        <taxon>Eukaryota</taxon>
        <taxon>Fungi</taxon>
        <taxon>Dikarya</taxon>
        <taxon>Basidiomycota</taxon>
        <taxon>Agaricomycotina</taxon>
        <taxon>Agaricomycetes</taxon>
        <taxon>Polyporales</taxon>
        <taxon>Polyporaceae</taxon>
        <taxon>Trametes</taxon>
    </lineage>
</organism>
<protein>
    <submittedName>
        <fullName evidence="4">Uncharacterized protein</fullName>
    </submittedName>
</protein>
<keyword evidence="1" id="KW-0175">Coiled coil</keyword>
<feature type="region of interest" description="Disordered" evidence="2">
    <location>
        <begin position="175"/>
        <end position="202"/>
    </location>
</feature>